<evidence type="ECO:0000313" key="3">
    <source>
        <dbReference type="EMBL" id="MBO1323362.1"/>
    </source>
</evidence>
<feature type="domain" description="Peptidase C-terminal archaeal/bacterial" evidence="2">
    <location>
        <begin position="472"/>
        <end position="539"/>
    </location>
</feature>
<reference evidence="3" key="1">
    <citation type="submission" date="2021-03" db="EMBL/GenBank/DDBJ databases">
        <authorList>
            <person name="Wang G."/>
        </authorList>
    </citation>
    <scope>NUCLEOTIDE SEQUENCE</scope>
    <source>
        <strain evidence="3">KCTC 12899</strain>
    </source>
</reference>
<evidence type="ECO:0000256" key="1">
    <source>
        <dbReference type="SAM" id="SignalP"/>
    </source>
</evidence>
<gene>
    <name evidence="3" type="ORF">J3U88_33155</name>
</gene>
<comment type="caution">
    <text evidence="3">The sequence shown here is derived from an EMBL/GenBank/DDBJ whole genome shotgun (WGS) entry which is preliminary data.</text>
</comment>
<sequence length="662" mass="72602">MKKWLTLILSLFLCAAMNPLSAQKMLGTYAGAYYGNGSNVGGQGHVDVNWNCCSYQGDTTGLNLNYLIDAITESNSNTYFYRFSGNSASHWVEFEDFLVEMARRDIDIYAYLPPNTYLQPYGSQTAAWASQLANIAPYHPNLKGMAIDDFDKAAHEHPDQYGPAGLTTIRNNLNGLRLLVTAYYKPPHGMAAVGYNDTLLLDANVLNSYKLSHSNRYIFDGVIFPVIIDTDGKWTAHRDDRLSNFSQQIQNIRANLHASTPIYTMPYATGYGYTANGQPAALNTSLHYLNSLTDLALNLTDGVVMYHLQTHYMEAWGNLGGAPQNYLVAEKRELIKNLYREKATVTLSKDQTVSNLSAYYDQTRDFKIELPANVANLNIDTANGTGNVDLYVRRGAAPTTTWDYSSTGADNREAVSIADPAAGTWYITLKSSAPFDGVTLVADWDTILSSPVQPVTNNSQLGIAGITNSRNNFSLQIPAGATNLRVTTSGGSGNADLHLKYGALATPSNYDFRSGSSNNWDLVELPNPTAGTWYIMVYGMQQYGNTYLTVSWNEPAGGGSSTLSNGQVVTNLSRGTNEKLYFQVNVPAGATNLRFHTYGGSGDADLFIAHGRIPTQGSWDHRGFNGNNYEVVDVPNPNSGTYHIMVNGYNAFQDLNLTVTWD</sequence>
<dbReference type="AlphaFoldDB" id="A0A8J7QC08"/>
<dbReference type="Gene3D" id="2.60.120.380">
    <property type="match status" value="3"/>
</dbReference>
<protein>
    <submittedName>
        <fullName evidence="3">PPC domain-containing protein</fullName>
    </submittedName>
</protein>
<keyword evidence="1" id="KW-0732">Signal</keyword>
<evidence type="ECO:0000259" key="2">
    <source>
        <dbReference type="Pfam" id="PF04151"/>
    </source>
</evidence>
<organism evidence="3 4">
    <name type="scientific">Acanthopleuribacter pedis</name>
    <dbReference type="NCBI Taxonomy" id="442870"/>
    <lineage>
        <taxon>Bacteria</taxon>
        <taxon>Pseudomonadati</taxon>
        <taxon>Acidobacteriota</taxon>
        <taxon>Holophagae</taxon>
        <taxon>Acanthopleuribacterales</taxon>
        <taxon>Acanthopleuribacteraceae</taxon>
        <taxon>Acanthopleuribacter</taxon>
    </lineage>
</organism>
<feature type="domain" description="Peptidase C-terminal archaeal/bacterial" evidence="2">
    <location>
        <begin position="581"/>
        <end position="648"/>
    </location>
</feature>
<dbReference type="EMBL" id="JAFREP010000060">
    <property type="protein sequence ID" value="MBO1323362.1"/>
    <property type="molecule type" value="Genomic_DNA"/>
</dbReference>
<feature type="domain" description="Peptidase C-terminal archaeal/bacterial" evidence="2">
    <location>
        <begin position="363"/>
        <end position="430"/>
    </location>
</feature>
<evidence type="ECO:0000313" key="4">
    <source>
        <dbReference type="Proteomes" id="UP000664417"/>
    </source>
</evidence>
<feature type="chain" id="PRO_5035199285" evidence="1">
    <location>
        <begin position="23"/>
        <end position="662"/>
    </location>
</feature>
<feature type="signal peptide" evidence="1">
    <location>
        <begin position="1"/>
        <end position="22"/>
    </location>
</feature>
<keyword evidence="4" id="KW-1185">Reference proteome</keyword>
<dbReference type="Pfam" id="PF04151">
    <property type="entry name" value="PPC"/>
    <property type="match status" value="3"/>
</dbReference>
<dbReference type="Proteomes" id="UP000664417">
    <property type="component" value="Unassembled WGS sequence"/>
</dbReference>
<dbReference type="RefSeq" id="WP_207863515.1">
    <property type="nucleotide sequence ID" value="NZ_JAFREP010000060.1"/>
</dbReference>
<accession>A0A8J7QC08</accession>
<proteinExistence type="predicted"/>
<dbReference type="InterPro" id="IPR007280">
    <property type="entry name" value="Peptidase_C_arc/bac"/>
</dbReference>
<name>A0A8J7QC08_9BACT</name>